<evidence type="ECO:0000256" key="1">
    <source>
        <dbReference type="SAM" id="Phobius"/>
    </source>
</evidence>
<reference evidence="2" key="1">
    <citation type="submission" date="2022-06" db="EMBL/GenBank/DDBJ databases">
        <authorList>
            <consortium name="SYNGENTA / RWTH Aachen University"/>
        </authorList>
    </citation>
    <scope>NUCLEOTIDE SEQUENCE</scope>
</reference>
<keyword evidence="1" id="KW-0812">Transmembrane</keyword>
<dbReference type="AlphaFoldDB" id="A0AAV0BHJ1"/>
<keyword evidence="1" id="KW-1133">Transmembrane helix</keyword>
<comment type="caution">
    <text evidence="2">The sequence shown here is derived from an EMBL/GenBank/DDBJ whole genome shotgun (WGS) entry which is preliminary data.</text>
</comment>
<evidence type="ECO:0000313" key="3">
    <source>
        <dbReference type="Proteomes" id="UP001153365"/>
    </source>
</evidence>
<dbReference type="Proteomes" id="UP001153365">
    <property type="component" value="Unassembled WGS sequence"/>
</dbReference>
<dbReference type="EMBL" id="CALTRL010005809">
    <property type="protein sequence ID" value="CAH7686685.1"/>
    <property type="molecule type" value="Genomic_DNA"/>
</dbReference>
<proteinExistence type="predicted"/>
<gene>
    <name evidence="2" type="ORF">PPACK8108_LOCUS21371</name>
</gene>
<protein>
    <submittedName>
        <fullName evidence="2">Expressed protein</fullName>
    </submittedName>
</protein>
<sequence length="750" mass="86128">MRLAQSGSSFVELLIFKKNNHHFNNLRWLRRFAVVAFVAALLGNLYIGYAIAPGVTNAEEASILFHSSSFKGGKNLEDIKMNTNHGKPPEIEGTKNSGQALDGGQADKLLAEGMAPSVIKNRETLPKSKNKSSLSSFFKRIMDRIKKIMQGMKERFRFFGNKKSKKGGDVRERVKLAGKAPEEEAKLTQNAPQYLRENMDYYENLNNHFRKPPGVEEYKSMRSHLELRTASPNYVELLNFFDGFLDSEGKIITKYSRSEFEGILEDFNLKFSELMLTEVESEMWRNALALVAFKVFDNNAIDLADSPNKYFREIMAALLVNSKAGHDNGMPNLSRYIYQKVLYDKIAEVHLVGKDIPYELSRIEIKGEYYDFYGHFFIGDRNFELSDDTALLTTQAKGNGFISKGIELFGSPGKEEQKSAHLKQLFQAISDEKIFENEEERFLAFKFIKWAHGKESNVILRKEIEYEIAGLALDSFLLLPNTHSNLKTSAEVAKSLKEAMRNNPYKVTESSNDWFVYPDWFSAGVSPIGKDYTEGKIIEDQISNIVDLPKTSYQKSFRLDSTLLARGIFNSFEKINQDVKLTLKQKEILLNIEIWETFKTTVYDVAKSDEFKTFLNRYENSQPKDKLEMIKYALLRCQSVSTKNMVYTIKNPLDVKTFFAQKHALEDQKMLWLQLATVKVMTFERETDPEGFTKLILEIAPQLDLLKNEANYRIDLWDAVEVVENFLKPVSDELASKLSVLHHKKIMFRS</sequence>
<keyword evidence="3" id="KW-1185">Reference proteome</keyword>
<name>A0AAV0BHJ1_PHAPC</name>
<keyword evidence="1" id="KW-0472">Membrane</keyword>
<feature type="transmembrane region" description="Helical" evidence="1">
    <location>
        <begin position="32"/>
        <end position="52"/>
    </location>
</feature>
<organism evidence="2 3">
    <name type="scientific">Phakopsora pachyrhizi</name>
    <name type="common">Asian soybean rust disease fungus</name>
    <dbReference type="NCBI Taxonomy" id="170000"/>
    <lineage>
        <taxon>Eukaryota</taxon>
        <taxon>Fungi</taxon>
        <taxon>Dikarya</taxon>
        <taxon>Basidiomycota</taxon>
        <taxon>Pucciniomycotina</taxon>
        <taxon>Pucciniomycetes</taxon>
        <taxon>Pucciniales</taxon>
        <taxon>Phakopsoraceae</taxon>
        <taxon>Phakopsora</taxon>
    </lineage>
</organism>
<evidence type="ECO:0000313" key="2">
    <source>
        <dbReference type="EMBL" id="CAH7686685.1"/>
    </source>
</evidence>
<accession>A0AAV0BHJ1</accession>